<name>A0ABD3AVL5_9GENT</name>
<accession>A0ABD3AVL5</accession>
<evidence type="ECO:0000313" key="2">
    <source>
        <dbReference type="Proteomes" id="UP001630127"/>
    </source>
</evidence>
<dbReference type="Proteomes" id="UP001630127">
    <property type="component" value="Unassembled WGS sequence"/>
</dbReference>
<comment type="caution">
    <text evidence="1">The sequence shown here is derived from an EMBL/GenBank/DDBJ whole genome shotgun (WGS) entry which is preliminary data.</text>
</comment>
<gene>
    <name evidence="1" type="ORF">ACH5RR_003500</name>
</gene>
<organism evidence="1 2">
    <name type="scientific">Cinchona calisaya</name>
    <dbReference type="NCBI Taxonomy" id="153742"/>
    <lineage>
        <taxon>Eukaryota</taxon>
        <taxon>Viridiplantae</taxon>
        <taxon>Streptophyta</taxon>
        <taxon>Embryophyta</taxon>
        <taxon>Tracheophyta</taxon>
        <taxon>Spermatophyta</taxon>
        <taxon>Magnoliopsida</taxon>
        <taxon>eudicotyledons</taxon>
        <taxon>Gunneridae</taxon>
        <taxon>Pentapetalae</taxon>
        <taxon>asterids</taxon>
        <taxon>lamiids</taxon>
        <taxon>Gentianales</taxon>
        <taxon>Rubiaceae</taxon>
        <taxon>Cinchonoideae</taxon>
        <taxon>Cinchoneae</taxon>
        <taxon>Cinchona</taxon>
    </lineage>
</organism>
<sequence>MLNIVRTRLNFSAAGICPNKNFSDAIHHPKGQVESKDSEVFTMDAQYHPKEILSNTPDCLKIDQHLDSIKPSEYTALSKDLTQQPTNFGRRSRCNLGRPNVDFNLHVIINRSLD</sequence>
<dbReference type="AlphaFoldDB" id="A0ABD3AVL5"/>
<reference evidence="1 2" key="1">
    <citation type="submission" date="2024-11" db="EMBL/GenBank/DDBJ databases">
        <title>A near-complete genome assembly of Cinchona calisaya.</title>
        <authorList>
            <person name="Lian D.C."/>
            <person name="Zhao X.W."/>
            <person name="Wei L."/>
        </authorList>
    </citation>
    <scope>NUCLEOTIDE SEQUENCE [LARGE SCALE GENOMIC DNA]</scope>
    <source>
        <tissue evidence="1">Nenye</tissue>
    </source>
</reference>
<dbReference type="EMBL" id="JBJUIK010000002">
    <property type="protein sequence ID" value="KAL3535039.1"/>
    <property type="molecule type" value="Genomic_DNA"/>
</dbReference>
<proteinExistence type="predicted"/>
<evidence type="ECO:0000313" key="1">
    <source>
        <dbReference type="EMBL" id="KAL3535039.1"/>
    </source>
</evidence>
<protein>
    <submittedName>
        <fullName evidence="1">Uncharacterized protein</fullName>
    </submittedName>
</protein>
<keyword evidence="2" id="KW-1185">Reference proteome</keyword>